<gene>
    <name evidence="1" type="ORF">NIES2135_42570</name>
</gene>
<organism evidence="1 2">
    <name type="scientific">Leptolyngbya boryana NIES-2135</name>
    <dbReference type="NCBI Taxonomy" id="1973484"/>
    <lineage>
        <taxon>Bacteria</taxon>
        <taxon>Bacillati</taxon>
        <taxon>Cyanobacteriota</taxon>
        <taxon>Cyanophyceae</taxon>
        <taxon>Leptolyngbyales</taxon>
        <taxon>Leptolyngbyaceae</taxon>
        <taxon>Leptolyngbya group</taxon>
        <taxon>Leptolyngbya</taxon>
    </lineage>
</organism>
<accession>A0A1Z4JKV7</accession>
<dbReference type="AlphaFoldDB" id="A0A1Z4JKV7"/>
<evidence type="ECO:0000313" key="2">
    <source>
        <dbReference type="Proteomes" id="UP000217895"/>
    </source>
</evidence>
<proteinExistence type="predicted"/>
<evidence type="ECO:0000313" key="1">
    <source>
        <dbReference type="EMBL" id="BAY57392.1"/>
    </source>
</evidence>
<name>A0A1Z4JKV7_LEPBY</name>
<reference evidence="1 2" key="1">
    <citation type="submission" date="2017-06" db="EMBL/GenBank/DDBJ databases">
        <title>Genome sequencing of cyanobaciteial culture collection at National Institute for Environmental Studies (NIES).</title>
        <authorList>
            <person name="Hirose Y."/>
            <person name="Shimura Y."/>
            <person name="Fujisawa T."/>
            <person name="Nakamura Y."/>
            <person name="Kawachi M."/>
        </authorList>
    </citation>
    <scope>NUCLEOTIDE SEQUENCE [LARGE SCALE GENOMIC DNA]</scope>
    <source>
        <strain evidence="1 2">NIES-2135</strain>
    </source>
</reference>
<keyword evidence="2" id="KW-1185">Reference proteome</keyword>
<dbReference type="EMBL" id="AP018203">
    <property type="protein sequence ID" value="BAY57392.1"/>
    <property type="molecule type" value="Genomic_DNA"/>
</dbReference>
<sequence>MCQLCGLAARYARVRQDSLVQNLSQFATVIQTKASTETKPNQPVTNLGEN</sequence>
<dbReference type="Proteomes" id="UP000217895">
    <property type="component" value="Chromosome"/>
</dbReference>
<protein>
    <submittedName>
        <fullName evidence="1">Uncharacterized protein</fullName>
    </submittedName>
</protein>